<evidence type="ECO:0000313" key="4">
    <source>
        <dbReference type="Proteomes" id="UP000032633"/>
    </source>
</evidence>
<proteinExistence type="predicted"/>
<reference evidence="4" key="2">
    <citation type="submission" date="2015-03" db="EMBL/GenBank/DDBJ databases">
        <title>Genome sequence of Paenibacillus beijingensis strain DSM 24997T.</title>
        <authorList>
            <person name="Kwak Y."/>
            <person name="Shin J.-H."/>
        </authorList>
    </citation>
    <scope>NUCLEOTIDE SEQUENCE [LARGE SCALE GENOMIC DNA]</scope>
    <source>
        <strain evidence="4">DSM 24997</strain>
    </source>
</reference>
<keyword evidence="3" id="KW-0418">Kinase</keyword>
<keyword evidence="4" id="KW-1185">Reference proteome</keyword>
<dbReference type="GO" id="GO:0005737">
    <property type="term" value="C:cytoplasm"/>
    <property type="evidence" value="ECO:0007669"/>
    <property type="project" value="TreeGrafter"/>
</dbReference>
<dbReference type="PANTHER" id="PTHR48100:SF1">
    <property type="entry name" value="HISTIDINE PHOSPHATASE FAMILY PROTEIN-RELATED"/>
    <property type="match status" value="1"/>
</dbReference>
<dbReference type="RefSeq" id="WP_045672578.1">
    <property type="nucleotide sequence ID" value="NZ_CP011058.1"/>
</dbReference>
<dbReference type="AlphaFoldDB" id="A0A0D5NQG8"/>
<dbReference type="EMBL" id="CP011058">
    <property type="protein sequence ID" value="AJY77153.1"/>
    <property type="molecule type" value="Genomic_DNA"/>
</dbReference>
<dbReference type="STRING" id="1126833.VN24_24645"/>
<name>A0A0D5NQG8_9BACL</name>
<dbReference type="Pfam" id="PF00300">
    <property type="entry name" value="His_Phos_1"/>
    <property type="match status" value="1"/>
</dbReference>
<feature type="active site" description="Proton donor/acceptor" evidence="1">
    <location>
        <position position="84"/>
    </location>
</feature>
<dbReference type="Proteomes" id="UP000032633">
    <property type="component" value="Chromosome"/>
</dbReference>
<dbReference type="PANTHER" id="PTHR48100">
    <property type="entry name" value="BROAD-SPECIFICITY PHOSPHATASE YOR283W-RELATED"/>
    <property type="match status" value="1"/>
</dbReference>
<protein>
    <submittedName>
        <fullName evidence="3">Phosphoglycerate kinase</fullName>
    </submittedName>
</protein>
<dbReference type="Gene3D" id="3.40.50.1240">
    <property type="entry name" value="Phosphoglycerate mutase-like"/>
    <property type="match status" value="1"/>
</dbReference>
<dbReference type="GO" id="GO:0016791">
    <property type="term" value="F:phosphatase activity"/>
    <property type="evidence" value="ECO:0007669"/>
    <property type="project" value="TreeGrafter"/>
</dbReference>
<dbReference type="SUPFAM" id="SSF53254">
    <property type="entry name" value="Phosphoglycerate mutase-like"/>
    <property type="match status" value="1"/>
</dbReference>
<gene>
    <name evidence="3" type="ORF">VN24_24645</name>
</gene>
<accession>A0A0D5NQG8</accession>
<dbReference type="CDD" id="cd07067">
    <property type="entry name" value="HP_PGM_like"/>
    <property type="match status" value="1"/>
</dbReference>
<dbReference type="PATRIC" id="fig|1126833.4.peg.5423"/>
<dbReference type="InterPro" id="IPR013078">
    <property type="entry name" value="His_Pase_superF_clade-1"/>
</dbReference>
<dbReference type="GO" id="GO:0016301">
    <property type="term" value="F:kinase activity"/>
    <property type="evidence" value="ECO:0007669"/>
    <property type="project" value="UniProtKB-KW"/>
</dbReference>
<dbReference type="InterPro" id="IPR050275">
    <property type="entry name" value="PGM_Phosphatase"/>
</dbReference>
<dbReference type="SMART" id="SM00855">
    <property type="entry name" value="PGAM"/>
    <property type="match status" value="1"/>
</dbReference>
<dbReference type="HOGENOM" id="CLU_033323_9_4_9"/>
<dbReference type="InterPro" id="IPR029033">
    <property type="entry name" value="His_PPase_superfam"/>
</dbReference>
<feature type="active site" description="Tele-phosphohistidine intermediate" evidence="1">
    <location>
        <position position="8"/>
    </location>
</feature>
<evidence type="ECO:0000256" key="2">
    <source>
        <dbReference type="PIRSR" id="PIRSR613078-2"/>
    </source>
</evidence>
<evidence type="ECO:0000256" key="1">
    <source>
        <dbReference type="PIRSR" id="PIRSR613078-1"/>
    </source>
</evidence>
<reference evidence="3 4" key="1">
    <citation type="journal article" date="2015" name="J. Biotechnol.">
        <title>Complete genome sequence of Paenibacillus beijingensis 7188(T) (=DSM 24997(T)), a novel rhizobacterium from jujube garden soil.</title>
        <authorList>
            <person name="Kwak Y."/>
            <person name="Shin J.H."/>
        </authorList>
    </citation>
    <scope>NUCLEOTIDE SEQUENCE [LARGE SCALE GENOMIC DNA]</scope>
    <source>
        <strain evidence="3 4">DSM 24997</strain>
    </source>
</reference>
<feature type="binding site" evidence="2">
    <location>
        <position position="59"/>
    </location>
    <ligand>
        <name>substrate</name>
    </ligand>
</feature>
<keyword evidence="3" id="KW-0808">Transferase</keyword>
<dbReference type="OrthoDB" id="9782128at2"/>
<evidence type="ECO:0000313" key="3">
    <source>
        <dbReference type="EMBL" id="AJY77153.1"/>
    </source>
</evidence>
<sequence length="192" mass="21408">MKIGLIRHGKTEWNALGKIQGQTDIPLNEEGLTQARLLADRLVRENERWDAVVTSDLSRAAETGRIVAEAIGVPLLPGEPLLRERSFGLIEGTTEAERIETWGADWRSSSKAGVESDASVQDRAAAFLAKWRNNMPEANLLVVSHGSYLAQMLALMCEHLDNSYIGNMSFSVLEFKDNRWDPVLHNCTLHLQ</sequence>
<organism evidence="3 4">
    <name type="scientific">Paenibacillus beijingensis</name>
    <dbReference type="NCBI Taxonomy" id="1126833"/>
    <lineage>
        <taxon>Bacteria</taxon>
        <taxon>Bacillati</taxon>
        <taxon>Bacillota</taxon>
        <taxon>Bacilli</taxon>
        <taxon>Bacillales</taxon>
        <taxon>Paenibacillaceae</taxon>
        <taxon>Paenibacillus</taxon>
    </lineage>
</organism>
<dbReference type="KEGG" id="pbj:VN24_24645"/>
<feature type="binding site" evidence="2">
    <location>
        <begin position="7"/>
        <end position="14"/>
    </location>
    <ligand>
        <name>substrate</name>
    </ligand>
</feature>